<protein>
    <submittedName>
        <fullName evidence="2">Uncharacterized protein</fullName>
    </submittedName>
</protein>
<evidence type="ECO:0000256" key="1">
    <source>
        <dbReference type="ARBA" id="ARBA00005437"/>
    </source>
</evidence>
<dbReference type="Pfam" id="PF04525">
    <property type="entry name" value="LOR"/>
    <property type="match status" value="1"/>
</dbReference>
<dbReference type="InterPro" id="IPR025659">
    <property type="entry name" value="Tubby-like_C"/>
</dbReference>
<dbReference type="AlphaFoldDB" id="A0ABD3N2C5"/>
<sequence>MEAEDRSVPMTAEMQQLANDPNFVVEFAIGDPIPNLIPQSKDSGIKIAGVYFDETKRYIMKSCHMTKDDVRIIDMATGKVVMVSHHPGKNPYDMLDPLGLGNTGNQHKVNGGEWEASCDVTACHYSMPSFKIRPKSISRHGRQYIKKMHGEGDDAILMNIGKKSKLTTQSLRPHFEVGRGPGVHDDYTIVGDMMERTYAIKNNRDEVVAQIAKTTKAMIQTAVFGSGSESTIDIAPGVDCSTILAIVFGLQQVGKHFVKDYANNYVLDPLKDSLVGGVVESVPGMEEVANAYTGASNEAIKNSHKLEKAKQFFKNTFT</sequence>
<comment type="caution">
    <text evidence="2">The sequence shown here is derived from an EMBL/GenBank/DDBJ whole genome shotgun (WGS) entry which is preliminary data.</text>
</comment>
<keyword evidence="3" id="KW-1185">Reference proteome</keyword>
<dbReference type="SUPFAM" id="SSF54518">
    <property type="entry name" value="Tubby C-terminal domain-like"/>
    <property type="match status" value="1"/>
</dbReference>
<proteinExistence type="inferred from homology"/>
<dbReference type="Gene3D" id="2.40.160.200">
    <property type="entry name" value="LURP1-related"/>
    <property type="match status" value="1"/>
</dbReference>
<evidence type="ECO:0000313" key="2">
    <source>
        <dbReference type="EMBL" id="KAL3770284.1"/>
    </source>
</evidence>
<dbReference type="Proteomes" id="UP001530400">
    <property type="component" value="Unassembled WGS sequence"/>
</dbReference>
<gene>
    <name evidence="2" type="ORF">ACHAWO_004411</name>
</gene>
<comment type="similarity">
    <text evidence="1">Belongs to the LOR family.</text>
</comment>
<reference evidence="2 3" key="1">
    <citation type="submission" date="2024-10" db="EMBL/GenBank/DDBJ databases">
        <title>Updated reference genomes for cyclostephanoid diatoms.</title>
        <authorList>
            <person name="Roberts W.R."/>
            <person name="Alverson A.J."/>
        </authorList>
    </citation>
    <scope>NUCLEOTIDE SEQUENCE [LARGE SCALE GENOMIC DNA]</scope>
    <source>
        <strain evidence="2 3">AJA010-31</strain>
    </source>
</reference>
<evidence type="ECO:0000313" key="3">
    <source>
        <dbReference type="Proteomes" id="UP001530400"/>
    </source>
</evidence>
<name>A0ABD3N2C5_9STRA</name>
<dbReference type="InterPro" id="IPR038595">
    <property type="entry name" value="LOR_sf"/>
</dbReference>
<accession>A0ABD3N2C5</accession>
<organism evidence="2 3">
    <name type="scientific">Cyclotella atomus</name>
    <dbReference type="NCBI Taxonomy" id="382360"/>
    <lineage>
        <taxon>Eukaryota</taxon>
        <taxon>Sar</taxon>
        <taxon>Stramenopiles</taxon>
        <taxon>Ochrophyta</taxon>
        <taxon>Bacillariophyta</taxon>
        <taxon>Coscinodiscophyceae</taxon>
        <taxon>Thalassiosirophycidae</taxon>
        <taxon>Stephanodiscales</taxon>
        <taxon>Stephanodiscaceae</taxon>
        <taxon>Cyclotella</taxon>
    </lineage>
</organism>
<dbReference type="EMBL" id="JALLPJ020001314">
    <property type="protein sequence ID" value="KAL3770284.1"/>
    <property type="molecule type" value="Genomic_DNA"/>
</dbReference>
<dbReference type="InterPro" id="IPR007612">
    <property type="entry name" value="LOR"/>
</dbReference>